<accession>A0A7M1S3S2</accession>
<dbReference type="Proteomes" id="UP000595074">
    <property type="component" value="Chromosome"/>
</dbReference>
<keyword evidence="2" id="KW-1185">Reference proteome</keyword>
<dbReference type="AlphaFoldDB" id="A0A7M1S3S2"/>
<dbReference type="RefSeq" id="WP_197548774.1">
    <property type="nucleotide sequence ID" value="NZ_CP063164.1"/>
</dbReference>
<sequence length="193" mass="21991">MSKVSPNLLLQRAEKEFLEGDYRMALQTYGLLLKDYPTMEEAKVGVYLSDLGIESEEEAQALFDYYQVIKKEKENAADIIDGLIESLSVTKLKLNELLVDPIQEQVEYGDGIRYSDFLDLVKSRGSFRKAFEDIMFSTKVVITDKDQFIDFVTKLAEEGFDEMALNYLDATSSLFGDDQDILALYNVVKGMKQ</sequence>
<evidence type="ECO:0000313" key="2">
    <source>
        <dbReference type="Proteomes" id="UP000595074"/>
    </source>
</evidence>
<evidence type="ECO:0000313" key="1">
    <source>
        <dbReference type="EMBL" id="QOR62073.1"/>
    </source>
</evidence>
<protein>
    <recommendedName>
        <fullName evidence="3">Tetratricopeptide repeat protein</fullName>
    </recommendedName>
</protein>
<evidence type="ECO:0008006" key="3">
    <source>
        <dbReference type="Google" id="ProtNLM"/>
    </source>
</evidence>
<dbReference type="KEGG" id="sinu:IMZ28_00885"/>
<proteinExistence type="predicted"/>
<dbReference type="EMBL" id="CP063164">
    <property type="protein sequence ID" value="QOR62073.1"/>
    <property type="molecule type" value="Genomic_DNA"/>
</dbReference>
<gene>
    <name evidence="1" type="ORF">IMZ28_00885</name>
</gene>
<organism evidence="1 2">
    <name type="scientific">Sulfurovum indicum</name>
    <dbReference type="NCBI Taxonomy" id="2779528"/>
    <lineage>
        <taxon>Bacteria</taxon>
        <taxon>Pseudomonadati</taxon>
        <taxon>Campylobacterota</taxon>
        <taxon>Epsilonproteobacteria</taxon>
        <taxon>Campylobacterales</taxon>
        <taxon>Sulfurovaceae</taxon>
        <taxon>Sulfurovum</taxon>
    </lineage>
</organism>
<name>A0A7M1S3S2_9BACT</name>
<reference evidence="1 2" key="1">
    <citation type="submission" date="2020-10" db="EMBL/GenBank/DDBJ databases">
        <title>The genome of sulfurovum sp.</title>
        <authorList>
            <person name="Xie S."/>
            <person name="Shao Z."/>
            <person name="Jiang L."/>
        </authorList>
    </citation>
    <scope>NUCLEOTIDE SEQUENCE [LARGE SCALE GENOMIC DNA]</scope>
    <source>
        <strain evidence="1 2">ST-419</strain>
    </source>
</reference>